<proteinExistence type="predicted"/>
<protein>
    <submittedName>
        <fullName evidence="2">Uncharacterized protein</fullName>
    </submittedName>
</protein>
<feature type="non-terminal residue" evidence="2">
    <location>
        <position position="152"/>
    </location>
</feature>
<dbReference type="Gramene" id="TVU39242">
    <property type="protein sequence ID" value="TVU39242"/>
    <property type="gene ID" value="EJB05_12651"/>
</dbReference>
<evidence type="ECO:0000313" key="3">
    <source>
        <dbReference type="Proteomes" id="UP000324897"/>
    </source>
</evidence>
<sequence length="152" mass="16469">MPQGCRRYSSSSRPAPALQVAIGVPGDLPNGLKPNFIKGCAYTSSTSYPNLVARVALNPPGSASQQPSLTDLDLSSAQDGDHPSIYSCFSKNAMPSATVSARPHHKTTDRSPFQFIRMDDDVEKRYENMKSKKRALSSKSPRPLSNTIKTGK</sequence>
<keyword evidence="3" id="KW-1185">Reference proteome</keyword>
<evidence type="ECO:0000256" key="1">
    <source>
        <dbReference type="SAM" id="MobiDB-lite"/>
    </source>
</evidence>
<dbReference type="AlphaFoldDB" id="A0A5J9VS63"/>
<dbReference type="Proteomes" id="UP000324897">
    <property type="component" value="Chromosome 4"/>
</dbReference>
<evidence type="ECO:0000313" key="2">
    <source>
        <dbReference type="EMBL" id="TVU39242.1"/>
    </source>
</evidence>
<organism evidence="2 3">
    <name type="scientific">Eragrostis curvula</name>
    <name type="common">weeping love grass</name>
    <dbReference type="NCBI Taxonomy" id="38414"/>
    <lineage>
        <taxon>Eukaryota</taxon>
        <taxon>Viridiplantae</taxon>
        <taxon>Streptophyta</taxon>
        <taxon>Embryophyta</taxon>
        <taxon>Tracheophyta</taxon>
        <taxon>Spermatophyta</taxon>
        <taxon>Magnoliopsida</taxon>
        <taxon>Liliopsida</taxon>
        <taxon>Poales</taxon>
        <taxon>Poaceae</taxon>
        <taxon>PACMAD clade</taxon>
        <taxon>Chloridoideae</taxon>
        <taxon>Eragrostideae</taxon>
        <taxon>Eragrostidinae</taxon>
        <taxon>Eragrostis</taxon>
    </lineage>
</organism>
<feature type="non-terminal residue" evidence="2">
    <location>
        <position position="1"/>
    </location>
</feature>
<feature type="compositionally biased region" description="Polar residues" evidence="1">
    <location>
        <begin position="61"/>
        <end position="78"/>
    </location>
</feature>
<name>A0A5J9VS63_9POAL</name>
<reference evidence="2 3" key="1">
    <citation type="journal article" date="2019" name="Sci. Rep.">
        <title>A high-quality genome of Eragrostis curvula grass provides insights into Poaceae evolution and supports new strategies to enhance forage quality.</title>
        <authorList>
            <person name="Carballo J."/>
            <person name="Santos B.A.C.M."/>
            <person name="Zappacosta D."/>
            <person name="Garbus I."/>
            <person name="Selva J.P."/>
            <person name="Gallo C.A."/>
            <person name="Diaz A."/>
            <person name="Albertini E."/>
            <person name="Caccamo M."/>
            <person name="Echenique V."/>
        </authorList>
    </citation>
    <scope>NUCLEOTIDE SEQUENCE [LARGE SCALE GENOMIC DNA]</scope>
    <source>
        <strain evidence="3">cv. Victoria</strain>
        <tissue evidence="2">Leaf</tissue>
    </source>
</reference>
<comment type="caution">
    <text evidence="2">The sequence shown here is derived from an EMBL/GenBank/DDBJ whole genome shotgun (WGS) entry which is preliminary data.</text>
</comment>
<feature type="compositionally biased region" description="Polar residues" evidence="1">
    <location>
        <begin position="137"/>
        <end position="152"/>
    </location>
</feature>
<feature type="region of interest" description="Disordered" evidence="1">
    <location>
        <begin position="59"/>
        <end position="89"/>
    </location>
</feature>
<feature type="region of interest" description="Disordered" evidence="1">
    <location>
        <begin position="127"/>
        <end position="152"/>
    </location>
</feature>
<accession>A0A5J9VS63</accession>
<dbReference type="EMBL" id="RWGY01000007">
    <property type="protein sequence ID" value="TVU39242.1"/>
    <property type="molecule type" value="Genomic_DNA"/>
</dbReference>
<gene>
    <name evidence="2" type="ORF">EJB05_12651</name>
</gene>